<comment type="similarity">
    <text evidence="2">Belongs to the DODA-type extradiol aromatic ring-opening dioxygenase family.</text>
</comment>
<evidence type="ECO:0000256" key="3">
    <source>
        <dbReference type="ARBA" id="ARBA00022723"/>
    </source>
</evidence>
<evidence type="ECO:0000313" key="7">
    <source>
        <dbReference type="EMBL" id="TMP88089.1"/>
    </source>
</evidence>
<evidence type="ECO:0000256" key="4">
    <source>
        <dbReference type="ARBA" id="ARBA00022833"/>
    </source>
</evidence>
<dbReference type="CDD" id="cd07363">
    <property type="entry name" value="45_DOPA_Dioxygenase"/>
    <property type="match status" value="1"/>
</dbReference>
<protein>
    <submittedName>
        <fullName evidence="7">Dioxygenase</fullName>
    </submittedName>
</protein>
<dbReference type="SUPFAM" id="SSF53213">
    <property type="entry name" value="LigB-like"/>
    <property type="match status" value="1"/>
</dbReference>
<dbReference type="PANTHER" id="PTHR30096:SF0">
    <property type="entry name" value="4,5-DOPA DIOXYGENASE EXTRADIOL-LIKE PROTEIN"/>
    <property type="match status" value="1"/>
</dbReference>
<reference evidence="8" key="2">
    <citation type="submission" date="2019-06" db="EMBL/GenBank/DDBJ databases">
        <title>Co-occurence of chitin degradation, pigmentation and bioactivity in marine Pseudoalteromonas.</title>
        <authorList>
            <person name="Sonnenschein E.C."/>
            <person name="Bech P.K."/>
        </authorList>
    </citation>
    <scope>NUCLEOTIDE SEQUENCE [LARGE SCALE GENOMIC DNA]</scope>
    <source>
        <strain evidence="8">S2897</strain>
    </source>
</reference>
<evidence type="ECO:0000259" key="6">
    <source>
        <dbReference type="Pfam" id="PF02900"/>
    </source>
</evidence>
<feature type="domain" description="Extradiol ring-cleavage dioxygenase class III enzyme subunit B" evidence="6">
    <location>
        <begin position="41"/>
        <end position="253"/>
    </location>
</feature>
<dbReference type="GO" id="GO:0016702">
    <property type="term" value="F:oxidoreductase activity, acting on single donors with incorporation of molecular oxygen, incorporation of two atoms of oxygen"/>
    <property type="evidence" value="ECO:0007669"/>
    <property type="project" value="UniProtKB-ARBA"/>
</dbReference>
<keyword evidence="4" id="KW-0862">Zinc</keyword>
<proteinExistence type="inferred from homology"/>
<dbReference type="Gene3D" id="3.40.830.10">
    <property type="entry name" value="LigB-like"/>
    <property type="match status" value="1"/>
</dbReference>
<gene>
    <name evidence="7" type="ORF">CWC05_05510</name>
</gene>
<keyword evidence="7" id="KW-0223">Dioxygenase</keyword>
<organism evidence="7 8">
    <name type="scientific">Pseudoalteromonas ruthenica</name>
    <dbReference type="NCBI Taxonomy" id="151081"/>
    <lineage>
        <taxon>Bacteria</taxon>
        <taxon>Pseudomonadati</taxon>
        <taxon>Pseudomonadota</taxon>
        <taxon>Gammaproteobacteria</taxon>
        <taxon>Alteromonadales</taxon>
        <taxon>Pseudoalteromonadaceae</taxon>
        <taxon>Pseudoalteromonas</taxon>
    </lineage>
</organism>
<accession>A0A5S3Z771</accession>
<keyword evidence="3" id="KW-0479">Metal-binding</keyword>
<name>A0A5S3Z771_9GAMM</name>
<dbReference type="GO" id="GO:0008270">
    <property type="term" value="F:zinc ion binding"/>
    <property type="evidence" value="ECO:0007669"/>
    <property type="project" value="InterPro"/>
</dbReference>
<dbReference type="STRING" id="151081.TW72_18310"/>
<evidence type="ECO:0000256" key="1">
    <source>
        <dbReference type="ARBA" id="ARBA00001947"/>
    </source>
</evidence>
<dbReference type="AlphaFoldDB" id="A0A5S3Z771"/>
<evidence type="ECO:0000313" key="8">
    <source>
        <dbReference type="Proteomes" id="UP000305874"/>
    </source>
</evidence>
<dbReference type="EMBL" id="PNCG01000003">
    <property type="protein sequence ID" value="TMP88089.1"/>
    <property type="molecule type" value="Genomic_DNA"/>
</dbReference>
<evidence type="ECO:0000256" key="5">
    <source>
        <dbReference type="ARBA" id="ARBA00023002"/>
    </source>
</evidence>
<dbReference type="Proteomes" id="UP000305874">
    <property type="component" value="Unassembled WGS sequence"/>
</dbReference>
<comment type="caution">
    <text evidence="7">The sequence shown here is derived from an EMBL/GenBank/DDBJ whole genome shotgun (WGS) entry which is preliminary data.</text>
</comment>
<dbReference type="PIRSF" id="PIRSF006157">
    <property type="entry name" value="Doxgns_DODA"/>
    <property type="match status" value="1"/>
</dbReference>
<dbReference type="GO" id="GO:0008198">
    <property type="term" value="F:ferrous iron binding"/>
    <property type="evidence" value="ECO:0007669"/>
    <property type="project" value="InterPro"/>
</dbReference>
<dbReference type="InterPro" id="IPR014436">
    <property type="entry name" value="Extradiol_dOase_DODA"/>
</dbReference>
<reference evidence="7 8" key="1">
    <citation type="submission" date="2017-12" db="EMBL/GenBank/DDBJ databases">
        <authorList>
            <person name="Paulsen S."/>
            <person name="Gram L.K."/>
        </authorList>
    </citation>
    <scope>NUCLEOTIDE SEQUENCE [LARGE SCALE GENOMIC DNA]</scope>
    <source>
        <strain evidence="7 8">S2897</strain>
    </source>
</reference>
<evidence type="ECO:0000256" key="2">
    <source>
        <dbReference type="ARBA" id="ARBA00007581"/>
    </source>
</evidence>
<keyword evidence="5" id="KW-0560">Oxidoreductase</keyword>
<comment type="cofactor">
    <cofactor evidence="1">
        <name>Zn(2+)</name>
        <dbReference type="ChEBI" id="CHEBI:29105"/>
    </cofactor>
</comment>
<dbReference type="InterPro" id="IPR004183">
    <property type="entry name" value="Xdiol_dOase_suB"/>
</dbReference>
<dbReference type="PANTHER" id="PTHR30096">
    <property type="entry name" value="4,5-DOPA DIOXYGENASE EXTRADIOL-LIKE PROTEIN"/>
    <property type="match status" value="1"/>
</dbReference>
<dbReference type="Pfam" id="PF02900">
    <property type="entry name" value="LigB"/>
    <property type="match status" value="1"/>
</dbReference>
<sequence>MKVLFMERIMNHSLFISHGGGPLPLLAEPSHTGMCDALAKLATQIPKPQLVIVISAHWLSQEGVAINTQQQPNLLYDYYGFDRAAYDIAYPCTGHTRVANYLASYLQHQGIPILIEQQRGLDHGVFVPLKLMYPGADVPCVQISLHGGLDERFHVELGQHLANAVADLDNVLLLGSGFTFHNMAAFKKGPIDDTQGYNRQFEDWLIHTLQAPMSEKQRQQQLIAWRTAPGALYCQPTSEHLLPLHCAYGAARCRPDTHISTEIMGWQASFLLWQLEA</sequence>